<evidence type="ECO:0000313" key="2">
    <source>
        <dbReference type="Proteomes" id="UP000821845"/>
    </source>
</evidence>
<sequence>MVVQQDVEPPPSAAAEEKGEKKHKLRQRFQVIRKLGQGTYGKVQLAINRATNQELRRTGSCLIAVSADDLPDLSASASALFFESAQQTTPTPRQQLFLSRCTTSIRI</sequence>
<proteinExistence type="predicted"/>
<gene>
    <name evidence="1" type="ORF">HPB50_025438</name>
</gene>
<dbReference type="EMBL" id="CM023489">
    <property type="protein sequence ID" value="KAH6923225.1"/>
    <property type="molecule type" value="Genomic_DNA"/>
</dbReference>
<keyword evidence="2" id="KW-1185">Reference proteome</keyword>
<name>A0ACB7RM09_HYAAI</name>
<evidence type="ECO:0000313" key="1">
    <source>
        <dbReference type="EMBL" id="KAH6923225.1"/>
    </source>
</evidence>
<accession>A0ACB7RM09</accession>
<reference evidence="1" key="1">
    <citation type="submission" date="2020-05" db="EMBL/GenBank/DDBJ databases">
        <title>Large-scale comparative analyses of tick genomes elucidate their genetic diversity and vector capacities.</title>
        <authorList>
            <person name="Jia N."/>
            <person name="Wang J."/>
            <person name="Shi W."/>
            <person name="Du L."/>
            <person name="Sun Y."/>
            <person name="Zhan W."/>
            <person name="Jiang J."/>
            <person name="Wang Q."/>
            <person name="Zhang B."/>
            <person name="Ji P."/>
            <person name="Sakyi L.B."/>
            <person name="Cui X."/>
            <person name="Yuan T."/>
            <person name="Jiang B."/>
            <person name="Yang W."/>
            <person name="Lam T.T.-Y."/>
            <person name="Chang Q."/>
            <person name="Ding S."/>
            <person name="Wang X."/>
            <person name="Zhu J."/>
            <person name="Ruan X."/>
            <person name="Zhao L."/>
            <person name="Wei J."/>
            <person name="Que T."/>
            <person name="Du C."/>
            <person name="Cheng J."/>
            <person name="Dai P."/>
            <person name="Han X."/>
            <person name="Huang E."/>
            <person name="Gao Y."/>
            <person name="Liu J."/>
            <person name="Shao H."/>
            <person name="Ye R."/>
            <person name="Li L."/>
            <person name="Wei W."/>
            <person name="Wang X."/>
            <person name="Wang C."/>
            <person name="Yang T."/>
            <person name="Huo Q."/>
            <person name="Li W."/>
            <person name="Guo W."/>
            <person name="Chen H."/>
            <person name="Zhou L."/>
            <person name="Ni X."/>
            <person name="Tian J."/>
            <person name="Zhou Y."/>
            <person name="Sheng Y."/>
            <person name="Liu T."/>
            <person name="Pan Y."/>
            <person name="Xia L."/>
            <person name="Li J."/>
            <person name="Zhao F."/>
            <person name="Cao W."/>
        </authorList>
    </citation>
    <scope>NUCLEOTIDE SEQUENCE</scope>
    <source>
        <strain evidence="1">Hyas-2018</strain>
    </source>
</reference>
<dbReference type="Proteomes" id="UP000821845">
    <property type="component" value="Chromosome 9"/>
</dbReference>
<organism evidence="1 2">
    <name type="scientific">Hyalomma asiaticum</name>
    <name type="common">Tick</name>
    <dbReference type="NCBI Taxonomy" id="266040"/>
    <lineage>
        <taxon>Eukaryota</taxon>
        <taxon>Metazoa</taxon>
        <taxon>Ecdysozoa</taxon>
        <taxon>Arthropoda</taxon>
        <taxon>Chelicerata</taxon>
        <taxon>Arachnida</taxon>
        <taxon>Acari</taxon>
        <taxon>Parasitiformes</taxon>
        <taxon>Ixodida</taxon>
        <taxon>Ixodoidea</taxon>
        <taxon>Ixodidae</taxon>
        <taxon>Hyalomminae</taxon>
        <taxon>Hyalomma</taxon>
    </lineage>
</organism>
<comment type="caution">
    <text evidence="1">The sequence shown here is derived from an EMBL/GenBank/DDBJ whole genome shotgun (WGS) entry which is preliminary data.</text>
</comment>
<protein>
    <submittedName>
        <fullName evidence="1">Uncharacterized protein</fullName>
    </submittedName>
</protein>